<dbReference type="Proteomes" id="UP000008561">
    <property type="component" value="Chromosome"/>
</dbReference>
<dbReference type="InterPro" id="IPR018389">
    <property type="entry name" value="DctP_fam"/>
</dbReference>
<sequence length="464" mass="51909">MSSVFFKSVRLWIWSCFAAMFFFAVTPAQVSATDAAQQEVRDTVVASMEAVWTGKAFAPDLAQKQQKMRSMLDKGLLTKAELESIVEQTIPILMNRHITSRYYLQEISGRIDGLFGSHLTWEEIKKRVWKEMASIVKDGDQMVFKVGTLAPKGTPWLNVPEKMLIPRMEELSDGKITLKLYGGGIMGEDYDILRKIDIGQLDVCGATTLGMLAASPETAVFMLPGLFNNYEEIDYIYKKFRKRIDAGFEERGYILAALIDTGHFHIYSKNRIDSLADLRKQKVISCWGTVESTIYNELGINPIPVVVPEVMSALSTGLADTTLAPAAWMLGMQAYQYAGYYITPPLLFSPAVVILGVRAVERIQRHFEASDTFTRNVQELLVFEVGLFEGAWRDQIRTYDERALNAFKTKTGMKAVTLSAADQAAIAQAGLRVRKKLAGTIFSEDLMNDVLGALEEFRANQAKP</sequence>
<dbReference type="PANTHER" id="PTHR33376">
    <property type="match status" value="1"/>
</dbReference>
<dbReference type="Pfam" id="PF03480">
    <property type="entry name" value="DctP"/>
    <property type="match status" value="1"/>
</dbReference>
<dbReference type="Gene3D" id="3.40.190.170">
    <property type="entry name" value="Bacterial extracellular solute-binding protein, family 7"/>
    <property type="match status" value="1"/>
</dbReference>
<name>A9A052_DESOH</name>
<gene>
    <name evidence="3" type="ordered locus">Dole_3168</name>
</gene>
<evidence type="ECO:0000256" key="2">
    <source>
        <dbReference type="SAM" id="SignalP"/>
    </source>
</evidence>
<protein>
    <submittedName>
        <fullName evidence="3">TRAP dicarboxylate transporter-DctP subunit</fullName>
    </submittedName>
</protein>
<keyword evidence="4" id="KW-1185">Reference proteome</keyword>
<dbReference type="HOGENOM" id="CLU_036176_6_1_7"/>
<dbReference type="AlphaFoldDB" id="A9A052"/>
<dbReference type="RefSeq" id="WP_012176581.1">
    <property type="nucleotide sequence ID" value="NC_009943.1"/>
</dbReference>
<evidence type="ECO:0000313" key="3">
    <source>
        <dbReference type="EMBL" id="ABW68971.1"/>
    </source>
</evidence>
<proteinExistence type="predicted"/>
<dbReference type="PANTHER" id="PTHR33376:SF5">
    <property type="entry name" value="EXTRACYTOPLASMIC SOLUTE RECEPTOR PROTEIN"/>
    <property type="match status" value="1"/>
</dbReference>
<accession>A9A052</accession>
<dbReference type="NCBIfam" id="NF037995">
    <property type="entry name" value="TRAP_S1"/>
    <property type="match status" value="1"/>
</dbReference>
<dbReference type="EMBL" id="CP000859">
    <property type="protein sequence ID" value="ABW68971.1"/>
    <property type="molecule type" value="Genomic_DNA"/>
</dbReference>
<dbReference type="eggNOG" id="COG1638">
    <property type="taxonomic scope" value="Bacteria"/>
</dbReference>
<evidence type="ECO:0000256" key="1">
    <source>
        <dbReference type="ARBA" id="ARBA00022729"/>
    </source>
</evidence>
<reference evidence="3 4" key="1">
    <citation type="submission" date="2007-10" db="EMBL/GenBank/DDBJ databases">
        <title>Complete sequence of Desulfococcus oleovorans Hxd3.</title>
        <authorList>
            <consortium name="US DOE Joint Genome Institute"/>
            <person name="Copeland A."/>
            <person name="Lucas S."/>
            <person name="Lapidus A."/>
            <person name="Barry K."/>
            <person name="Glavina del Rio T."/>
            <person name="Dalin E."/>
            <person name="Tice H."/>
            <person name="Pitluck S."/>
            <person name="Kiss H."/>
            <person name="Brettin T."/>
            <person name="Bruce D."/>
            <person name="Detter J.C."/>
            <person name="Han C."/>
            <person name="Schmutz J."/>
            <person name="Larimer F."/>
            <person name="Land M."/>
            <person name="Hauser L."/>
            <person name="Kyrpides N."/>
            <person name="Kim E."/>
            <person name="Wawrik B."/>
            <person name="Richardson P."/>
        </authorList>
    </citation>
    <scope>NUCLEOTIDE SEQUENCE [LARGE SCALE GENOMIC DNA]</scope>
    <source>
        <strain evidence="4">DSM 6200 / JCM 39069 / Hxd3</strain>
    </source>
</reference>
<dbReference type="InterPro" id="IPR038404">
    <property type="entry name" value="TRAP_DctP_sf"/>
</dbReference>
<keyword evidence="1 2" id="KW-0732">Signal</keyword>
<dbReference type="STRING" id="96561.Dole_3168"/>
<dbReference type="KEGG" id="dol:Dole_3168"/>
<organism evidence="3 4">
    <name type="scientific">Desulfosudis oleivorans (strain DSM 6200 / JCM 39069 / Hxd3)</name>
    <name type="common">Desulfococcus oleovorans</name>
    <dbReference type="NCBI Taxonomy" id="96561"/>
    <lineage>
        <taxon>Bacteria</taxon>
        <taxon>Pseudomonadati</taxon>
        <taxon>Thermodesulfobacteriota</taxon>
        <taxon>Desulfobacteria</taxon>
        <taxon>Desulfobacterales</taxon>
        <taxon>Desulfosudaceae</taxon>
        <taxon>Desulfosudis</taxon>
    </lineage>
</organism>
<dbReference type="GO" id="GO:0055085">
    <property type="term" value="P:transmembrane transport"/>
    <property type="evidence" value="ECO:0007669"/>
    <property type="project" value="InterPro"/>
</dbReference>
<evidence type="ECO:0000313" key="4">
    <source>
        <dbReference type="Proteomes" id="UP000008561"/>
    </source>
</evidence>
<feature type="signal peptide" evidence="2">
    <location>
        <begin position="1"/>
        <end position="32"/>
    </location>
</feature>
<feature type="chain" id="PRO_5002731906" evidence="2">
    <location>
        <begin position="33"/>
        <end position="464"/>
    </location>
</feature>